<protein>
    <recommendedName>
        <fullName evidence="8 10">Aminodeoxychorismate lyase</fullName>
        <ecNumber evidence="8 10">4.1.3.38</ecNumber>
    </recommendedName>
</protein>
<dbReference type="InterPro" id="IPR043132">
    <property type="entry name" value="BCAT-like_C"/>
</dbReference>
<comment type="catalytic activity">
    <reaction evidence="9">
        <text>4-amino-4-deoxychorismate = 4-aminobenzoate + pyruvate + H(+)</text>
        <dbReference type="Rhea" id="RHEA:16201"/>
        <dbReference type="ChEBI" id="CHEBI:15361"/>
        <dbReference type="ChEBI" id="CHEBI:15378"/>
        <dbReference type="ChEBI" id="CHEBI:17836"/>
        <dbReference type="ChEBI" id="CHEBI:58406"/>
        <dbReference type="EC" id="4.1.3.38"/>
    </reaction>
</comment>
<evidence type="ECO:0000256" key="5">
    <source>
        <dbReference type="ARBA" id="ARBA00022909"/>
    </source>
</evidence>
<comment type="similarity">
    <text evidence="2">Belongs to the class-IV pyridoxal-phosphate-dependent aminotransferase family.</text>
</comment>
<gene>
    <name evidence="11" type="ORF">DH17_03360</name>
</gene>
<dbReference type="Pfam" id="PF01063">
    <property type="entry name" value="Aminotran_4"/>
    <property type="match status" value="1"/>
</dbReference>
<dbReference type="PANTHER" id="PTHR42743:SF2">
    <property type="entry name" value="AMINODEOXYCHORISMATE LYASE"/>
    <property type="match status" value="1"/>
</dbReference>
<dbReference type="EC" id="4.1.3.38" evidence="8 10"/>
<dbReference type="GO" id="GO:0008153">
    <property type="term" value="P:4-aminobenzoate biosynthetic process"/>
    <property type="evidence" value="ECO:0007669"/>
    <property type="project" value="UniProtKB-UniRule"/>
</dbReference>
<dbReference type="InterPro" id="IPR050571">
    <property type="entry name" value="Class-IV_PLP-Dep_Aminotrnsfr"/>
</dbReference>
<dbReference type="NCBIfam" id="TIGR03461">
    <property type="entry name" value="pabC_Proteo"/>
    <property type="match status" value="1"/>
</dbReference>
<dbReference type="SUPFAM" id="SSF56752">
    <property type="entry name" value="D-aminoacid aminotransferase-like PLP-dependent enzymes"/>
    <property type="match status" value="1"/>
</dbReference>
<evidence type="ECO:0000256" key="9">
    <source>
        <dbReference type="ARBA" id="ARBA00049529"/>
    </source>
</evidence>
<evidence type="ECO:0000313" key="11">
    <source>
        <dbReference type="EMBL" id="KHN66359.1"/>
    </source>
</evidence>
<dbReference type="GO" id="GO:0005829">
    <property type="term" value="C:cytosol"/>
    <property type="evidence" value="ECO:0007669"/>
    <property type="project" value="TreeGrafter"/>
</dbReference>
<evidence type="ECO:0000256" key="2">
    <source>
        <dbReference type="ARBA" id="ARBA00009320"/>
    </source>
</evidence>
<dbReference type="GO" id="GO:0030170">
    <property type="term" value="F:pyridoxal phosphate binding"/>
    <property type="evidence" value="ECO:0007669"/>
    <property type="project" value="InterPro"/>
</dbReference>
<dbReference type="Gene3D" id="3.20.10.10">
    <property type="entry name" value="D-amino Acid Aminotransferase, subunit A, domain 2"/>
    <property type="match status" value="1"/>
</dbReference>
<keyword evidence="5" id="KW-0289">Folate biosynthesis</keyword>
<evidence type="ECO:0000256" key="6">
    <source>
        <dbReference type="ARBA" id="ARBA00023239"/>
    </source>
</evidence>
<evidence type="ECO:0000313" key="12">
    <source>
        <dbReference type="Proteomes" id="UP000031012"/>
    </source>
</evidence>
<dbReference type="PANTHER" id="PTHR42743">
    <property type="entry name" value="AMINO-ACID AMINOTRANSFERASE"/>
    <property type="match status" value="1"/>
</dbReference>
<name>A0A0B2UAY1_9GAMM</name>
<evidence type="ECO:0000256" key="3">
    <source>
        <dbReference type="ARBA" id="ARBA00011738"/>
    </source>
</evidence>
<accession>A0A0B2UAY1</accession>
<comment type="caution">
    <text evidence="11">The sequence shown here is derived from an EMBL/GenBank/DDBJ whole genome shotgun (WGS) entry which is preliminary data.</text>
</comment>
<keyword evidence="4" id="KW-0663">Pyridoxal phosphate</keyword>
<evidence type="ECO:0000256" key="10">
    <source>
        <dbReference type="NCBIfam" id="TIGR03461"/>
    </source>
</evidence>
<organism evidence="11 12">
    <name type="scientific">Acinetobacter oleivorans</name>
    <dbReference type="NCBI Taxonomy" id="1148157"/>
    <lineage>
        <taxon>Bacteria</taxon>
        <taxon>Pseudomonadati</taxon>
        <taxon>Pseudomonadota</taxon>
        <taxon>Gammaproteobacteria</taxon>
        <taxon>Moraxellales</taxon>
        <taxon>Moraxellaceae</taxon>
        <taxon>Acinetobacter</taxon>
    </lineage>
</organism>
<evidence type="ECO:0000256" key="7">
    <source>
        <dbReference type="ARBA" id="ARBA00035633"/>
    </source>
</evidence>
<dbReference type="AlphaFoldDB" id="A0A0B2UAY1"/>
<dbReference type="Proteomes" id="UP000031012">
    <property type="component" value="Unassembled WGS sequence"/>
</dbReference>
<evidence type="ECO:0000256" key="4">
    <source>
        <dbReference type="ARBA" id="ARBA00022898"/>
    </source>
</evidence>
<dbReference type="InterPro" id="IPR001544">
    <property type="entry name" value="Aminotrans_IV"/>
</dbReference>
<comment type="subunit">
    <text evidence="3">Homodimer.</text>
</comment>
<comment type="cofactor">
    <cofactor evidence="1">
        <name>pyridoxal 5'-phosphate</name>
        <dbReference type="ChEBI" id="CHEBI:597326"/>
    </cofactor>
</comment>
<dbReference type="Gene3D" id="3.30.470.10">
    <property type="match status" value="1"/>
</dbReference>
<proteinExistence type="inferred from homology"/>
<dbReference type="InterPro" id="IPR017824">
    <property type="entry name" value="Aminodeoxychorismate_lyase_IV"/>
</dbReference>
<sequence>MWCFKNGQPVETIPLLDRAFHYGDGCFTTIRVFQNKIELKERHWERLKLACQKLFLTADFELIEQSLQQLQKQHLVLNGTLKIVISRGGGDRGYSLPKHAADVYTWFYPKALEPFQPDSIQCGVLNQALGLTMPSLVGLKSLNRLEQVLLKKEADQLGWTEALVTDVQGYIVEGVSSNCFIRLNDGWITPELRYNGVHGVMRAEILARMQHHGIACEVRIIELDEVSEIQSLFFCNALHPMRVVTHLGEKMLETQACIDLFHLLNLNQIH</sequence>
<dbReference type="InterPro" id="IPR036038">
    <property type="entry name" value="Aminotransferase-like"/>
</dbReference>
<dbReference type="GO" id="GO:0008696">
    <property type="term" value="F:4-amino-4-deoxychorismate lyase activity"/>
    <property type="evidence" value="ECO:0007669"/>
    <property type="project" value="UniProtKB-UniRule"/>
</dbReference>
<reference evidence="11 12" key="1">
    <citation type="submission" date="2014-03" db="EMBL/GenBank/DDBJ databases">
        <title>Genome sequence of the diesel-degrader and plant-growth promoter Acinetobacter oleivorans PF-1 isolated from the roots of poplar tree.</title>
        <authorList>
            <person name="Gkorezis P."/>
            <person name="van Hamme J."/>
            <person name="Rineau F."/>
            <person name="Vangronsveld J."/>
            <person name="Francetti A."/>
        </authorList>
    </citation>
    <scope>NUCLEOTIDE SEQUENCE [LARGE SCALE GENOMIC DNA]</scope>
    <source>
        <strain evidence="11 12">PF1</strain>
    </source>
</reference>
<evidence type="ECO:0000256" key="1">
    <source>
        <dbReference type="ARBA" id="ARBA00001933"/>
    </source>
</evidence>
<dbReference type="InterPro" id="IPR043131">
    <property type="entry name" value="BCAT-like_N"/>
</dbReference>
<keyword evidence="6 11" id="KW-0456">Lyase</keyword>
<comment type="pathway">
    <text evidence="7">Cofactor biosynthesis; tetrahydrofolate biosynthesis; 4-aminobenzoate from chorismate: step 2/2.</text>
</comment>
<evidence type="ECO:0000256" key="8">
    <source>
        <dbReference type="ARBA" id="ARBA00035676"/>
    </source>
</evidence>
<dbReference type="EMBL" id="JHQK01000013">
    <property type="protein sequence ID" value="KHN66359.1"/>
    <property type="molecule type" value="Genomic_DNA"/>
</dbReference>
<dbReference type="GO" id="GO:0046656">
    <property type="term" value="P:folic acid biosynthetic process"/>
    <property type="evidence" value="ECO:0007669"/>
    <property type="project" value="UniProtKB-KW"/>
</dbReference>